<proteinExistence type="inferred from homology"/>
<evidence type="ECO:0000313" key="4">
    <source>
        <dbReference type="Proteomes" id="UP001056535"/>
    </source>
</evidence>
<dbReference type="Pfam" id="PF00293">
    <property type="entry name" value="NUDIX"/>
    <property type="match status" value="1"/>
</dbReference>
<comment type="similarity">
    <text evidence="1">Belongs to the Nudix hydrolase family.</text>
</comment>
<reference evidence="3" key="1">
    <citation type="submission" date="2022-06" db="EMBL/GenBank/DDBJ databases">
        <title>Ornithinimicrobium JY.X270.</title>
        <authorList>
            <person name="Huang Y."/>
        </authorList>
    </citation>
    <scope>NUCLEOTIDE SEQUENCE</scope>
    <source>
        <strain evidence="3">JY.X270</strain>
    </source>
</reference>
<keyword evidence="3" id="KW-0378">Hydrolase</keyword>
<dbReference type="RefSeq" id="WP_252620672.1">
    <property type="nucleotide sequence ID" value="NZ_CP099490.1"/>
</dbReference>
<evidence type="ECO:0000313" key="3">
    <source>
        <dbReference type="EMBL" id="USQ76030.1"/>
    </source>
</evidence>
<organism evidence="3 4">
    <name type="scientific">Ornithinimicrobium cryptoxanthini</name>
    <dbReference type="NCBI Taxonomy" id="2934161"/>
    <lineage>
        <taxon>Bacteria</taxon>
        <taxon>Bacillati</taxon>
        <taxon>Actinomycetota</taxon>
        <taxon>Actinomycetes</taxon>
        <taxon>Micrococcales</taxon>
        <taxon>Ornithinimicrobiaceae</taxon>
        <taxon>Ornithinimicrobium</taxon>
    </lineage>
</organism>
<dbReference type="GO" id="GO:0016787">
    <property type="term" value="F:hydrolase activity"/>
    <property type="evidence" value="ECO:0007669"/>
    <property type="project" value="UniProtKB-KW"/>
</dbReference>
<accession>A0ABY4YGY3</accession>
<dbReference type="PROSITE" id="PS51462">
    <property type="entry name" value="NUDIX"/>
    <property type="match status" value="1"/>
</dbReference>
<dbReference type="PANTHER" id="PTHR43736">
    <property type="entry name" value="ADP-RIBOSE PYROPHOSPHATASE"/>
    <property type="match status" value="1"/>
</dbReference>
<evidence type="ECO:0000259" key="2">
    <source>
        <dbReference type="PROSITE" id="PS51462"/>
    </source>
</evidence>
<sequence>MTLHRDALRTLKAWLPPDAAQAALRDRFGAHLYDCPDGMERSCYPDHITASTVVLSRDRTRVLLTLHKRAQKWFQFGGHCEPTDERLVDAALREATEESGIEGLTIDEVPVHLDEHAVPFCGDRGGVHHLDVRFVAVAPDGAEHGVSDESIDVRWWPVASLGRPDGPPDVSDELVEAVRLARERLA</sequence>
<gene>
    <name evidence="3" type="ORF">NF557_15770</name>
</gene>
<keyword evidence="4" id="KW-1185">Reference proteome</keyword>
<dbReference type="InterPro" id="IPR015797">
    <property type="entry name" value="NUDIX_hydrolase-like_dom_sf"/>
</dbReference>
<feature type="domain" description="Nudix hydrolase" evidence="2">
    <location>
        <begin position="45"/>
        <end position="182"/>
    </location>
</feature>
<dbReference type="SUPFAM" id="SSF55811">
    <property type="entry name" value="Nudix"/>
    <property type="match status" value="1"/>
</dbReference>
<name>A0ABY4YGY3_9MICO</name>
<dbReference type="Gene3D" id="3.90.79.10">
    <property type="entry name" value="Nucleoside Triphosphate Pyrophosphohydrolase"/>
    <property type="match status" value="1"/>
</dbReference>
<dbReference type="Proteomes" id="UP001056535">
    <property type="component" value="Chromosome"/>
</dbReference>
<dbReference type="EMBL" id="CP099490">
    <property type="protein sequence ID" value="USQ76030.1"/>
    <property type="molecule type" value="Genomic_DNA"/>
</dbReference>
<dbReference type="PANTHER" id="PTHR43736:SF1">
    <property type="entry name" value="DIHYDRONEOPTERIN TRIPHOSPHATE DIPHOSPHATASE"/>
    <property type="match status" value="1"/>
</dbReference>
<evidence type="ECO:0000256" key="1">
    <source>
        <dbReference type="ARBA" id="ARBA00005582"/>
    </source>
</evidence>
<dbReference type="CDD" id="cd03674">
    <property type="entry name" value="NUDIX_Hydrolase"/>
    <property type="match status" value="1"/>
</dbReference>
<dbReference type="InterPro" id="IPR000086">
    <property type="entry name" value="NUDIX_hydrolase_dom"/>
</dbReference>
<protein>
    <submittedName>
        <fullName evidence="3">NUDIX hydrolase</fullName>
    </submittedName>
</protein>